<accession>A0A1G9EXX4</accession>
<dbReference type="EMBL" id="FNES01000041">
    <property type="protein sequence ID" value="SDK80999.1"/>
    <property type="molecule type" value="Genomic_DNA"/>
</dbReference>
<dbReference type="OrthoDB" id="9804721at2"/>
<dbReference type="PRINTS" id="PR01438">
    <property type="entry name" value="UNVRSLSTRESS"/>
</dbReference>
<reference evidence="3 4" key="1">
    <citation type="submission" date="2016-10" db="EMBL/GenBank/DDBJ databases">
        <authorList>
            <person name="de Groot N.N."/>
        </authorList>
    </citation>
    <scope>NUCLEOTIDE SEQUENCE [LARGE SCALE GENOMIC DNA]</scope>
    <source>
        <strain evidence="3 4">CGMCC 1.6133</strain>
    </source>
</reference>
<dbReference type="RefSeq" id="WP_143005158.1">
    <property type="nucleotide sequence ID" value="NZ_FNES01000041.1"/>
</dbReference>
<evidence type="ECO:0000256" key="1">
    <source>
        <dbReference type="ARBA" id="ARBA00008791"/>
    </source>
</evidence>
<evidence type="ECO:0000313" key="3">
    <source>
        <dbReference type="EMBL" id="SDK80999.1"/>
    </source>
</evidence>
<dbReference type="InterPro" id="IPR006015">
    <property type="entry name" value="Universal_stress_UspA"/>
</dbReference>
<protein>
    <submittedName>
        <fullName evidence="3">Universal stress protein family protein</fullName>
    </submittedName>
</protein>
<evidence type="ECO:0000259" key="2">
    <source>
        <dbReference type="Pfam" id="PF00582"/>
    </source>
</evidence>
<dbReference type="SUPFAM" id="SSF52402">
    <property type="entry name" value="Adenine nucleotide alpha hydrolases-like"/>
    <property type="match status" value="1"/>
</dbReference>
<dbReference type="InterPro" id="IPR006016">
    <property type="entry name" value="UspA"/>
</dbReference>
<feature type="non-terminal residue" evidence="3">
    <location>
        <position position="1"/>
    </location>
</feature>
<organism evidence="3 4">
    <name type="scientific">Billgrantia gudaonensis</name>
    <dbReference type="NCBI Taxonomy" id="376427"/>
    <lineage>
        <taxon>Bacteria</taxon>
        <taxon>Pseudomonadati</taxon>
        <taxon>Pseudomonadota</taxon>
        <taxon>Gammaproteobacteria</taxon>
        <taxon>Oceanospirillales</taxon>
        <taxon>Halomonadaceae</taxon>
        <taxon>Billgrantia</taxon>
    </lineage>
</organism>
<dbReference type="CDD" id="cd00293">
    <property type="entry name" value="USP-like"/>
    <property type="match status" value="1"/>
</dbReference>
<dbReference type="Proteomes" id="UP000198525">
    <property type="component" value="Unassembled WGS sequence"/>
</dbReference>
<dbReference type="AlphaFoldDB" id="A0A1G9EXX4"/>
<gene>
    <name evidence="3" type="ORF">SAMN04487954_1412</name>
</gene>
<name>A0A1G9EXX4_9GAMM</name>
<dbReference type="Gene3D" id="3.40.50.12370">
    <property type="match status" value="1"/>
</dbReference>
<comment type="similarity">
    <text evidence="1">Belongs to the universal stress protein A family.</text>
</comment>
<evidence type="ECO:0000313" key="4">
    <source>
        <dbReference type="Proteomes" id="UP000198525"/>
    </source>
</evidence>
<proteinExistence type="inferred from homology"/>
<feature type="domain" description="UspA" evidence="2">
    <location>
        <begin position="3"/>
        <end position="45"/>
    </location>
</feature>
<sequence length="45" mass="5050">GYQAEHDIDLLVMGAYGHSRIRHLLVGSTTTAMLRQAERSVLLLR</sequence>
<keyword evidence="4" id="KW-1185">Reference proteome</keyword>
<dbReference type="Pfam" id="PF00582">
    <property type="entry name" value="Usp"/>
    <property type="match status" value="1"/>
</dbReference>